<dbReference type="EMBL" id="VKHT01000523">
    <property type="protein sequence ID" value="MBB0245543.1"/>
    <property type="molecule type" value="Genomic_DNA"/>
</dbReference>
<evidence type="ECO:0000256" key="1">
    <source>
        <dbReference type="SAM" id="MobiDB-lite"/>
    </source>
</evidence>
<dbReference type="Pfam" id="PF00733">
    <property type="entry name" value="Asn_synthase"/>
    <property type="match status" value="1"/>
</dbReference>
<dbReference type="Gene3D" id="3.60.20.10">
    <property type="entry name" value="Glutamine Phosphoribosylpyrophosphate, subunit 1, domain 1"/>
    <property type="match status" value="1"/>
</dbReference>
<proteinExistence type="predicted"/>
<gene>
    <name evidence="3" type="ORF">FNQ90_15890</name>
</gene>
<reference evidence="4" key="1">
    <citation type="submission" date="2019-10" db="EMBL/GenBank/DDBJ databases">
        <title>Streptomyces sp. nov., a novel actinobacterium isolated from alkaline environment.</title>
        <authorList>
            <person name="Golinska P."/>
        </authorList>
    </citation>
    <scope>NUCLEOTIDE SEQUENCE [LARGE SCALE GENOMIC DNA]</scope>
    <source>
        <strain evidence="4">DSM 42118</strain>
    </source>
</reference>
<dbReference type="InterPro" id="IPR029055">
    <property type="entry name" value="Ntn_hydrolases_N"/>
</dbReference>
<evidence type="ECO:0000313" key="3">
    <source>
        <dbReference type="EMBL" id="MBB0245543.1"/>
    </source>
</evidence>
<feature type="compositionally biased region" description="Low complexity" evidence="1">
    <location>
        <begin position="459"/>
        <end position="476"/>
    </location>
</feature>
<evidence type="ECO:0000259" key="2">
    <source>
        <dbReference type="Pfam" id="PF00733"/>
    </source>
</evidence>
<dbReference type="AlphaFoldDB" id="A0A7W3TEV3"/>
<organism evidence="3 4">
    <name type="scientific">Streptomyces alkaliphilus</name>
    <dbReference type="NCBI Taxonomy" id="1472722"/>
    <lineage>
        <taxon>Bacteria</taxon>
        <taxon>Bacillati</taxon>
        <taxon>Actinomycetota</taxon>
        <taxon>Actinomycetes</taxon>
        <taxon>Kitasatosporales</taxon>
        <taxon>Streptomycetaceae</taxon>
        <taxon>Streptomyces</taxon>
    </lineage>
</organism>
<name>A0A7W3TEV3_9ACTN</name>
<dbReference type="SUPFAM" id="SSF56235">
    <property type="entry name" value="N-terminal nucleophile aminohydrolases (Ntn hydrolases)"/>
    <property type="match status" value="1"/>
</dbReference>
<feature type="region of interest" description="Disordered" evidence="1">
    <location>
        <begin position="454"/>
        <end position="520"/>
    </location>
</feature>
<dbReference type="InterPro" id="IPR014729">
    <property type="entry name" value="Rossmann-like_a/b/a_fold"/>
</dbReference>
<keyword evidence="4" id="KW-1185">Reference proteome</keyword>
<feature type="domain" description="Asparagine synthetase" evidence="2">
    <location>
        <begin position="197"/>
        <end position="378"/>
    </location>
</feature>
<dbReference type="GO" id="GO:0006529">
    <property type="term" value="P:asparagine biosynthetic process"/>
    <property type="evidence" value="ECO:0007669"/>
    <property type="project" value="InterPro"/>
</dbReference>
<dbReference type="Proteomes" id="UP000538929">
    <property type="component" value="Unassembled WGS sequence"/>
</dbReference>
<dbReference type="SUPFAM" id="SSF52402">
    <property type="entry name" value="Adenine nucleotide alpha hydrolases-like"/>
    <property type="match status" value="1"/>
</dbReference>
<sequence length="520" mass="55093">MRWCTGWAGRSVPPVRPLGGWAVPGWDAVWAVGRPREQVRAVRAGDTALAVIGECGAEDARLAAGLRDVRCSRWRELKAWPGSYLVLVAHGPQTLVIGDLAGQHPVYWRQTGGGVWWASAASALAALDGAPVDAVALAAHLAIGQPDLMPARSLFRGVQRLPPGWLLRIDTGAPVVERFEPVEYEPVPMAQAGPVVAGALRAAVTARIDGRRAVSADLAGLDSTTLACLAADHGPTIATTFTDPRLRDDDLAHARRTAAAVAGLRHRVVSGGPGTVHYSGLEDLEHLPVTDAPNPYAVTAGIKRAVLAAAVEGGSGRGVHFAGTGGDTVLSATGYLPDLLRERRWGTAVSHAQARARVGRTSLWTVLRRARRASHATPGSSVRAAVAELREPAGPWLPGQRVPLSRVPLLAGARWMDQPVRDELAEALGLAVEQAAMVGPGRLSGWTERADLLHPGRTWPVGGPSRSGSGSRWPPRTWTTRSSVPVWPCRRRSAAPRGSTSRCWPPRSRTAPSRPLCSVG</sequence>
<protein>
    <submittedName>
        <fullName evidence="3">Asparagine synthase</fullName>
    </submittedName>
</protein>
<comment type="caution">
    <text evidence="3">The sequence shown here is derived from an EMBL/GenBank/DDBJ whole genome shotgun (WGS) entry which is preliminary data.</text>
</comment>
<evidence type="ECO:0000313" key="4">
    <source>
        <dbReference type="Proteomes" id="UP000538929"/>
    </source>
</evidence>
<dbReference type="Gene3D" id="3.40.50.620">
    <property type="entry name" value="HUPs"/>
    <property type="match status" value="1"/>
</dbReference>
<dbReference type="GO" id="GO:0004066">
    <property type="term" value="F:asparagine synthase (glutamine-hydrolyzing) activity"/>
    <property type="evidence" value="ECO:0007669"/>
    <property type="project" value="InterPro"/>
</dbReference>
<dbReference type="RefSeq" id="WP_182607013.1">
    <property type="nucleotide sequence ID" value="NZ_VKHT01000523.1"/>
</dbReference>
<accession>A0A7W3TEV3</accession>
<dbReference type="InterPro" id="IPR001962">
    <property type="entry name" value="Asn_synthase"/>
</dbReference>